<dbReference type="SUPFAM" id="SSF48452">
    <property type="entry name" value="TPR-like"/>
    <property type="match status" value="1"/>
</dbReference>
<evidence type="ECO:0000313" key="3">
    <source>
        <dbReference type="EMBL" id="OWP63037.1"/>
    </source>
</evidence>
<dbReference type="AlphaFoldDB" id="A0A246FKE5"/>
<keyword evidence="2" id="KW-0732">Signal</keyword>
<sequence>MLTSLLPVFRLLLLGIGLLSAGAALAQSSGSQAAKSASKAVGKPPKTALATPGCPAPAPTPAVARLLAEARRLQADYHESEALGKYERVLAKDPATYAALWEAAVLSVRIGSRYTDETRKLAYLAAARLYAKTALTVCPDGAEAHYAAGLALATLAPLLPLRSRLLAYRELRPHAYRATELRPDWAEAWQLLGRWQYRVDHYSLPERLYSKLFLGGMPVGGSTLLAVESLRKAYELAPQRIEHAYDLARVYLNRSQETRATAVLQAALGITPVTADELVMSRRCERLLEQLNRRKRRQLQRLINEL</sequence>
<dbReference type="InterPro" id="IPR011990">
    <property type="entry name" value="TPR-like_helical_dom_sf"/>
</dbReference>
<evidence type="ECO:0000313" key="4">
    <source>
        <dbReference type="Proteomes" id="UP000197277"/>
    </source>
</evidence>
<dbReference type="Gene3D" id="1.25.40.10">
    <property type="entry name" value="Tetratricopeptide repeat domain"/>
    <property type="match status" value="1"/>
</dbReference>
<reference evidence="3 4" key="1">
    <citation type="submission" date="2017-06" db="EMBL/GenBank/DDBJ databases">
        <title>Hymenobacter amundsenii sp. nov. isolated from regoliths in Antarctica.</title>
        <authorList>
            <person name="Sedlacek I."/>
            <person name="Kralova S."/>
            <person name="Pantucek R."/>
            <person name="Svec P."/>
            <person name="Holochova P."/>
            <person name="Stankova E."/>
            <person name="Vrbovska V."/>
            <person name="Busse H.-J."/>
        </authorList>
    </citation>
    <scope>NUCLEOTIDE SEQUENCE [LARGE SCALE GENOMIC DNA]</scope>
    <source>
        <strain evidence="3 4">CCM 8682</strain>
    </source>
</reference>
<name>A0A246FKE5_9BACT</name>
<evidence type="ECO:0000256" key="1">
    <source>
        <dbReference type="SAM" id="MobiDB-lite"/>
    </source>
</evidence>
<dbReference type="InterPro" id="IPR049039">
    <property type="entry name" value="RMD1-3_a_helical_rpt"/>
</dbReference>
<proteinExistence type="predicted"/>
<feature type="region of interest" description="Disordered" evidence="1">
    <location>
        <begin position="36"/>
        <end position="57"/>
    </location>
</feature>
<protein>
    <submittedName>
        <fullName evidence="3">Uncharacterized protein</fullName>
    </submittedName>
</protein>
<feature type="signal peptide" evidence="2">
    <location>
        <begin position="1"/>
        <end position="26"/>
    </location>
</feature>
<gene>
    <name evidence="3" type="ORF">CDA63_10905</name>
</gene>
<dbReference type="EMBL" id="NIRR01000016">
    <property type="protein sequence ID" value="OWP63037.1"/>
    <property type="molecule type" value="Genomic_DNA"/>
</dbReference>
<accession>A0A246FKE5</accession>
<dbReference type="Pfam" id="PF21033">
    <property type="entry name" value="RMD1-3"/>
    <property type="match status" value="1"/>
</dbReference>
<feature type="chain" id="PRO_5012580175" evidence="2">
    <location>
        <begin position="27"/>
        <end position="306"/>
    </location>
</feature>
<organism evidence="3 4">
    <name type="scientific">Hymenobacter amundsenii</name>
    <dbReference type="NCBI Taxonomy" id="2006685"/>
    <lineage>
        <taxon>Bacteria</taxon>
        <taxon>Pseudomonadati</taxon>
        <taxon>Bacteroidota</taxon>
        <taxon>Cytophagia</taxon>
        <taxon>Cytophagales</taxon>
        <taxon>Hymenobacteraceae</taxon>
        <taxon>Hymenobacter</taxon>
    </lineage>
</organism>
<evidence type="ECO:0000256" key="2">
    <source>
        <dbReference type="SAM" id="SignalP"/>
    </source>
</evidence>
<dbReference type="Proteomes" id="UP000197277">
    <property type="component" value="Unassembled WGS sequence"/>
</dbReference>
<keyword evidence="4" id="KW-1185">Reference proteome</keyword>
<comment type="caution">
    <text evidence="3">The sequence shown here is derived from an EMBL/GenBank/DDBJ whole genome shotgun (WGS) entry which is preliminary data.</text>
</comment>